<dbReference type="InterPro" id="IPR052172">
    <property type="entry name" value="UxaA_altronate/galactarate_dh"/>
</dbReference>
<protein>
    <recommendedName>
        <fullName evidence="2">SAF domain-containing protein</fullName>
    </recommendedName>
</protein>
<sequence>MKKMDQICYIVHETDNVATAMEDVTAGDIKLTGENKNRKGEMIALQQIPFGHKVALCDMEEGDQILKYGVCIGIATKKIRKGMHVHLHNMKSAYDFRSAQLDPVTVHAKDIEYKMY</sequence>
<organism evidence="3 4">
    <name type="scientific">Blautia caecimuris</name>
    <dbReference type="NCBI Taxonomy" id="1796615"/>
    <lineage>
        <taxon>Bacteria</taxon>
        <taxon>Bacillati</taxon>
        <taxon>Bacillota</taxon>
        <taxon>Clostridia</taxon>
        <taxon>Lachnospirales</taxon>
        <taxon>Lachnospiraceae</taxon>
        <taxon>Blautia</taxon>
    </lineage>
</organism>
<comment type="caution">
    <text evidence="3">The sequence shown here is derived from an EMBL/GenBank/DDBJ whole genome shotgun (WGS) entry which is preliminary data.</text>
</comment>
<keyword evidence="4" id="KW-1185">Reference proteome</keyword>
<evidence type="ECO:0000256" key="1">
    <source>
        <dbReference type="ARBA" id="ARBA00023239"/>
    </source>
</evidence>
<dbReference type="EMBL" id="JBEPMJ010000006">
    <property type="protein sequence ID" value="MET3749996.1"/>
    <property type="molecule type" value="Genomic_DNA"/>
</dbReference>
<gene>
    <name evidence="3" type="ORF">ABID24_001231</name>
</gene>
<name>A0ABV2M0S7_9FIRM</name>
<dbReference type="SMART" id="SM00858">
    <property type="entry name" value="SAF"/>
    <property type="match status" value="1"/>
</dbReference>
<dbReference type="InterPro" id="IPR013974">
    <property type="entry name" value="SAF"/>
</dbReference>
<dbReference type="CDD" id="cd11613">
    <property type="entry name" value="SAF_AH_GD"/>
    <property type="match status" value="1"/>
</dbReference>
<dbReference type="RefSeq" id="WP_257464251.1">
    <property type="nucleotide sequence ID" value="NZ_BAABXP010000001.1"/>
</dbReference>
<dbReference type="PANTHER" id="PTHR30536:SF5">
    <property type="entry name" value="ALTRONATE DEHYDRATASE"/>
    <property type="match status" value="1"/>
</dbReference>
<evidence type="ECO:0000259" key="2">
    <source>
        <dbReference type="SMART" id="SM00858"/>
    </source>
</evidence>
<dbReference type="PANTHER" id="PTHR30536">
    <property type="entry name" value="ALTRONATE/GALACTARATE DEHYDRATASE"/>
    <property type="match status" value="1"/>
</dbReference>
<evidence type="ECO:0000313" key="3">
    <source>
        <dbReference type="EMBL" id="MET3749996.1"/>
    </source>
</evidence>
<keyword evidence="1" id="KW-0456">Lyase</keyword>
<dbReference type="Pfam" id="PF08666">
    <property type="entry name" value="SAF"/>
    <property type="match status" value="1"/>
</dbReference>
<dbReference type="Proteomes" id="UP001549106">
    <property type="component" value="Unassembled WGS sequence"/>
</dbReference>
<dbReference type="Gene3D" id="2.30.130.110">
    <property type="match status" value="1"/>
</dbReference>
<reference evidence="3 4" key="1">
    <citation type="submission" date="2024-06" db="EMBL/GenBank/DDBJ databases">
        <title>Genomic Encyclopedia of Type Strains, Phase IV (KMG-IV): sequencing the most valuable type-strain genomes for metagenomic binning, comparative biology and taxonomic classification.</title>
        <authorList>
            <person name="Goeker M."/>
        </authorList>
    </citation>
    <scope>NUCLEOTIDE SEQUENCE [LARGE SCALE GENOMIC DNA]</scope>
    <source>
        <strain evidence="3 4">DSM 29492</strain>
    </source>
</reference>
<proteinExistence type="predicted"/>
<feature type="domain" description="SAF" evidence="2">
    <location>
        <begin position="15"/>
        <end position="91"/>
    </location>
</feature>
<evidence type="ECO:0000313" key="4">
    <source>
        <dbReference type="Proteomes" id="UP001549106"/>
    </source>
</evidence>
<accession>A0ABV2M0S7</accession>
<dbReference type="InterPro" id="IPR044144">
    <property type="entry name" value="SAF_UxaA/GarD"/>
</dbReference>